<name>A0A8B8FAM2_9HEMI</name>
<sequence length="1570" mass="178168">MVENIIEAVDSSKEDYTEKICIREKISGKKSKLEHGVPLTVEPIIVHDVSHIVIDAFRDYLYRELPGNKRKLFDSQELKEHLSLIEDIRRAEKDVMEVQELLLRMDDKGGSYGLKSWNVENYFLLCPRTFVKNTNEKKENENVKKQATVVYGIHTKLRQLRLHLNRVRPRLDVQCHKSKIVQTHPVVENPKEISLFVNTNIVRFKRFFPGGIYKKTITVINMGERMTRFELSTYGGGSNGAFVYEYAPRRQLASGMKAKITVTFKCTSLEDIYELMIIKSSKGNDRTNVLVCAENSVPVLQYTTLSYKMDSSPLDDPSDQSPPSACVFECNACLVGASKTITVMARNVGRSAKFVCVSEDVWYTKSVENFEWNEPMSMGAFKITPSIFEINHEQSIDLKVTFEPRLQSFYCSRFIIISDNSCAHEVNVFGNGQMFGEDWNIQLEGQNLVQLLNAGPGSYVLDMGKIGEVVRYVYAKNMSRIKYPYRWTINHTIINPGLKNAKVNFNIHPSAGCLDAVSKTMFRVECSVTDKMTTEKLTGVYRVIATLMIDDVPKESISDIDEFFEVREDKYSECITSRSSSELVSIRVAELEVISEYKGEERVSLHTDPIVLDLNWHKMEMGACVRETVHFINAGTGAVHVTWTPDEEDDAATGTTMTVDPGRFDVTTDRVAVDVYVRAARPGRFRRALRFRAVNRDGDARDVVVYVRGTAETAPEVHAWPAFASTCLGPACTGVPRAYPVRFRVKSSSGPFHVRRRVYECDASGAWSPRTDGTHTFGPFGPATTTLNLPTPVATQETGMISYQLAEWMFGESRTVYTQGMTYVEPPDVVRLNIEVIIIDRSLYRGVSHSHKGIRLLNNMQCDFAYSWGTPWGSDSNNMHCVLEPTNGTVNSKGSVEFELIITPRTTGHLCNYWIPCFVQCDALTPRQLRVECIVADFSATITYVDEYDRQRTAEWHENVNQWILDNGVDEIDEIGNAEYLESENGSFSTTKSLSNLEEENILRKITESEDHRQQPAKRPFAGRPRRETRVRSPAMDNGGHRESDLPVMAFEDVECNTAVERRVTIRNNAETVCRVRSTVLGRGGQPSMDGTYAGHTVECAELVPLGRKRCCRIWIERDDEALSGNEELEVSVRVLTTAWGQYEDTVSIELQVGTEILPELRIPIVVRVITAPLEFPLAVDRSQPTVNFNLYSTDSEHRLQILNKSEIPIQISWRIYNKSEQNRPFGVVFDTLTPNLPNLWSFRIGQFYGLELPRYFMIKPKILKLGPSELGFVTFYLDRTTEIYLNRDKNNMVYGNAVGIVTALEPSEKYCIRKDGFKLRPAVVKLSSETRHSIQPNLVLRELDNTFKISASQIHNSQSPCHTVTQLYTMLNLLRYPATISFEVNSPFSIKKLRSIRCGDCPGNTKIRVFYEDLLEIELQVNIDMRDVPIPKMPLTITTRKSTAEGRLFAHCENSYFKPKTVALFKAHIYFPILKLSTKYINFGEVVVRETKSMDVMLSSYPGPERFVTSSKDDVFAISPGDGVVSHMPTSLTISFRPKAHKRYSNKIEIWTTIPMDVIYLKVSGFGIK</sequence>
<dbReference type="Proteomes" id="UP000694846">
    <property type="component" value="Unplaced"/>
</dbReference>
<gene>
    <name evidence="3" type="primary">LOC112681810</name>
</gene>
<dbReference type="GO" id="GO:0005737">
    <property type="term" value="C:cytoplasm"/>
    <property type="evidence" value="ECO:0007669"/>
    <property type="project" value="TreeGrafter"/>
</dbReference>
<reference evidence="3" key="1">
    <citation type="submission" date="2025-08" db="UniProtKB">
        <authorList>
            <consortium name="RefSeq"/>
        </authorList>
    </citation>
    <scope>IDENTIFICATION</scope>
    <source>
        <tissue evidence="3">Whole body</tissue>
    </source>
</reference>
<evidence type="ECO:0000313" key="2">
    <source>
        <dbReference type="Proteomes" id="UP000694846"/>
    </source>
</evidence>
<evidence type="ECO:0000313" key="3">
    <source>
        <dbReference type="RefSeq" id="XP_025407909.1"/>
    </source>
</evidence>
<dbReference type="PANTHER" id="PTHR46348:SF1">
    <property type="entry name" value="DELETED IN LUNG AND ESOPHAGEAL CANCER PROTEIN 1"/>
    <property type="match status" value="1"/>
</dbReference>
<dbReference type="Pfam" id="PF24771">
    <property type="entry name" value="Ig_CFAP74_1st"/>
    <property type="match status" value="1"/>
</dbReference>
<evidence type="ECO:0000256" key="1">
    <source>
        <dbReference type="SAM" id="MobiDB-lite"/>
    </source>
</evidence>
<dbReference type="PANTHER" id="PTHR46348">
    <property type="entry name" value="DELETED IN LUNG AND ESOPHAGEAL CANCER PROTEIN 1"/>
    <property type="match status" value="1"/>
</dbReference>
<dbReference type="GO" id="GO:0005929">
    <property type="term" value="C:cilium"/>
    <property type="evidence" value="ECO:0007669"/>
    <property type="project" value="TreeGrafter"/>
</dbReference>
<organism evidence="2 3">
    <name type="scientific">Sipha flava</name>
    <name type="common">yellow sugarcane aphid</name>
    <dbReference type="NCBI Taxonomy" id="143950"/>
    <lineage>
        <taxon>Eukaryota</taxon>
        <taxon>Metazoa</taxon>
        <taxon>Ecdysozoa</taxon>
        <taxon>Arthropoda</taxon>
        <taxon>Hexapoda</taxon>
        <taxon>Insecta</taxon>
        <taxon>Pterygota</taxon>
        <taxon>Neoptera</taxon>
        <taxon>Paraneoptera</taxon>
        <taxon>Hemiptera</taxon>
        <taxon>Sternorrhyncha</taxon>
        <taxon>Aphidomorpha</taxon>
        <taxon>Aphidoidea</taxon>
        <taxon>Aphididae</taxon>
        <taxon>Sipha</taxon>
    </lineage>
</organism>
<accession>A0A8B8FAM2</accession>
<proteinExistence type="predicted"/>
<dbReference type="InterPro" id="IPR033304">
    <property type="entry name" value="DLEC1"/>
</dbReference>
<protein>
    <submittedName>
        <fullName evidence="3">Uncharacterized protein LOC112681810</fullName>
    </submittedName>
</protein>
<keyword evidence="2" id="KW-1185">Reference proteome</keyword>
<dbReference type="RefSeq" id="XP_025407909.1">
    <property type="nucleotide sequence ID" value="XM_025552124.1"/>
</dbReference>
<dbReference type="Pfam" id="PF23316">
    <property type="entry name" value="Ig_DLEC1_6th"/>
    <property type="match status" value="1"/>
</dbReference>
<feature type="region of interest" description="Disordered" evidence="1">
    <location>
        <begin position="1006"/>
        <end position="1044"/>
    </location>
</feature>
<dbReference type="Gene3D" id="2.60.40.10">
    <property type="entry name" value="Immunoglobulins"/>
    <property type="match status" value="2"/>
</dbReference>
<dbReference type="GO" id="GO:0008285">
    <property type="term" value="P:negative regulation of cell population proliferation"/>
    <property type="evidence" value="ECO:0007669"/>
    <property type="project" value="InterPro"/>
</dbReference>
<dbReference type="InterPro" id="IPR013783">
    <property type="entry name" value="Ig-like_fold"/>
</dbReference>
<dbReference type="GeneID" id="112681810"/>
<dbReference type="OrthoDB" id="2115465at2759"/>
<dbReference type="GO" id="GO:0015631">
    <property type="term" value="F:tubulin binding"/>
    <property type="evidence" value="ECO:0007669"/>
    <property type="project" value="TreeGrafter"/>
</dbReference>